<proteinExistence type="inferred from homology"/>
<feature type="compositionally biased region" description="Basic and acidic residues" evidence="7">
    <location>
        <begin position="262"/>
        <end position="295"/>
    </location>
</feature>
<dbReference type="GO" id="GO:0005886">
    <property type="term" value="C:plasma membrane"/>
    <property type="evidence" value="ECO:0007669"/>
    <property type="project" value="TreeGrafter"/>
</dbReference>
<dbReference type="GO" id="GO:0005337">
    <property type="term" value="F:nucleoside transmembrane transporter activity"/>
    <property type="evidence" value="ECO:0007669"/>
    <property type="project" value="InterPro"/>
</dbReference>
<feature type="transmembrane region" description="Helical" evidence="8">
    <location>
        <begin position="455"/>
        <end position="476"/>
    </location>
</feature>
<evidence type="ECO:0000256" key="2">
    <source>
        <dbReference type="ARBA" id="ARBA00007965"/>
    </source>
</evidence>
<keyword evidence="3" id="KW-0813">Transport</keyword>
<dbReference type="InterPro" id="IPR002259">
    <property type="entry name" value="Eqnu_transpt"/>
</dbReference>
<dbReference type="OMA" id="VILIMPH"/>
<evidence type="ECO:0000256" key="8">
    <source>
        <dbReference type="SAM" id="Phobius"/>
    </source>
</evidence>
<feature type="region of interest" description="Disordered" evidence="7">
    <location>
        <begin position="254"/>
        <end position="295"/>
    </location>
</feature>
<feature type="transmembrane region" description="Helical" evidence="8">
    <location>
        <begin position="124"/>
        <end position="152"/>
    </location>
</feature>
<dbReference type="PIRSF" id="PIRSF016379">
    <property type="entry name" value="ENT"/>
    <property type="match status" value="1"/>
</dbReference>
<evidence type="ECO:0000256" key="7">
    <source>
        <dbReference type="SAM" id="MobiDB-lite"/>
    </source>
</evidence>
<dbReference type="AlphaFoldDB" id="A0A9Q0LLH8"/>
<dbReference type="Gene3D" id="1.20.1250.20">
    <property type="entry name" value="MFS general substrate transporter like domains"/>
    <property type="match status" value="1"/>
</dbReference>
<reference evidence="9" key="1">
    <citation type="submission" date="2022-10" db="EMBL/GenBank/DDBJ databases">
        <title>Novel sulphate-reducing endosymbionts in the free-living metamonad Anaeramoeba.</title>
        <authorList>
            <person name="Jerlstrom-Hultqvist J."/>
            <person name="Cepicka I."/>
            <person name="Gallot-Lavallee L."/>
            <person name="Salas-Leiva D."/>
            <person name="Curtis B.A."/>
            <person name="Zahonova K."/>
            <person name="Pipaliya S."/>
            <person name="Dacks J."/>
            <person name="Roger A.J."/>
        </authorList>
    </citation>
    <scope>NUCLEOTIDE SEQUENCE</scope>
    <source>
        <strain evidence="9">BMAN</strain>
    </source>
</reference>
<keyword evidence="4 8" id="KW-0812">Transmembrane</keyword>
<feature type="transmembrane region" description="Helical" evidence="8">
    <location>
        <begin position="194"/>
        <end position="215"/>
    </location>
</feature>
<feature type="transmembrane region" description="Helical" evidence="8">
    <location>
        <begin position="488"/>
        <end position="514"/>
    </location>
</feature>
<dbReference type="Pfam" id="PF01733">
    <property type="entry name" value="Nucleoside_tran"/>
    <property type="match status" value="2"/>
</dbReference>
<evidence type="ECO:0000256" key="1">
    <source>
        <dbReference type="ARBA" id="ARBA00004141"/>
    </source>
</evidence>
<evidence type="ECO:0000313" key="10">
    <source>
        <dbReference type="Proteomes" id="UP001149090"/>
    </source>
</evidence>
<evidence type="ECO:0000256" key="6">
    <source>
        <dbReference type="ARBA" id="ARBA00023136"/>
    </source>
</evidence>
<name>A0A9Q0LLH8_ANAIG</name>
<sequence>MKKETDNPKDRGGWSYFVFICLGLAHLLPFNCFITAYEYFSSAFPTNKNFEFAFNSIFNSASVLGLISDIVYQNRKKKKWLLINKDTNFRRNFSFGMILSLLFEIATQILVPVFIELIKGKISFYLTLILVFVGGYFTGIFQSGMFSFAAILPPKYTQAVMTGQGVAGAGVSLLRVITRVSFEDTKEGLKKSSILYFSISAFILVCVLFCFLFLLKTRFIKYHLEVFWAYSFQNKKQEEKDKLLEKSDEEYQFKSISENSNNDEKSDDPKNDLKDNLKNDSKNDLKDNLKNDLKNDSKDDLKDNLKDDLKENQNETILDDLKENQNNHLKNVHERDQENHKLLETHKIKLKSVAKELAKFEFGVFFVFFVTLALFPSVITQIPSQKSSLTSGGWFAIIMISVFNFFDLIGRTLPRWFSRLFPFKVLFIIIVSRSVFFVLFLLSANKIIYSDALSIIFMVIFALSNGYCSSVIMMIAPHSIQPYKRDAAGSLMTAFLQIGLVVGSCSSWIFILFLP</sequence>
<organism evidence="9 10">
    <name type="scientific">Anaeramoeba ignava</name>
    <name type="common">Anaerobic marine amoeba</name>
    <dbReference type="NCBI Taxonomy" id="1746090"/>
    <lineage>
        <taxon>Eukaryota</taxon>
        <taxon>Metamonada</taxon>
        <taxon>Anaeramoebidae</taxon>
        <taxon>Anaeramoeba</taxon>
    </lineage>
</organism>
<dbReference type="OrthoDB" id="1856718at2759"/>
<feature type="transmembrane region" description="Helical" evidence="8">
    <location>
        <begin position="421"/>
        <end position="443"/>
    </location>
</feature>
<feature type="transmembrane region" description="Helical" evidence="8">
    <location>
        <begin position="52"/>
        <end position="72"/>
    </location>
</feature>
<evidence type="ECO:0000256" key="3">
    <source>
        <dbReference type="ARBA" id="ARBA00022448"/>
    </source>
</evidence>
<gene>
    <name evidence="9" type="ORF">M0811_07741</name>
</gene>
<keyword evidence="5 8" id="KW-1133">Transmembrane helix</keyword>
<feature type="transmembrane region" description="Helical" evidence="8">
    <location>
        <begin position="12"/>
        <end position="40"/>
    </location>
</feature>
<dbReference type="InterPro" id="IPR036259">
    <property type="entry name" value="MFS_trans_sf"/>
</dbReference>
<feature type="transmembrane region" description="Helical" evidence="8">
    <location>
        <begin position="159"/>
        <end position="182"/>
    </location>
</feature>
<keyword evidence="10" id="KW-1185">Reference proteome</keyword>
<dbReference type="PANTHER" id="PTHR10332:SF88">
    <property type="entry name" value="EQUILIBRATIVE NUCLEOSIDE TRANSPORTER 1, ISOFORM A"/>
    <property type="match status" value="1"/>
</dbReference>
<protein>
    <submittedName>
        <fullName evidence="9">Equilibrative nucleoside transporter 1 isoform a</fullName>
    </submittedName>
</protein>
<comment type="subcellular location">
    <subcellularLocation>
        <location evidence="1">Membrane</location>
        <topology evidence="1">Multi-pass membrane protein</topology>
    </subcellularLocation>
</comment>
<evidence type="ECO:0000313" key="9">
    <source>
        <dbReference type="EMBL" id="KAJ5075037.1"/>
    </source>
</evidence>
<feature type="transmembrane region" description="Helical" evidence="8">
    <location>
        <begin position="357"/>
        <end position="379"/>
    </location>
</feature>
<feature type="transmembrane region" description="Helical" evidence="8">
    <location>
        <begin position="93"/>
        <end position="118"/>
    </location>
</feature>
<accession>A0A9Q0LLH8</accession>
<dbReference type="EMBL" id="JAPDFW010000067">
    <property type="protein sequence ID" value="KAJ5075037.1"/>
    <property type="molecule type" value="Genomic_DNA"/>
</dbReference>
<dbReference type="SUPFAM" id="SSF103473">
    <property type="entry name" value="MFS general substrate transporter"/>
    <property type="match status" value="1"/>
</dbReference>
<dbReference type="Proteomes" id="UP001149090">
    <property type="component" value="Unassembled WGS sequence"/>
</dbReference>
<evidence type="ECO:0000256" key="4">
    <source>
        <dbReference type="ARBA" id="ARBA00022692"/>
    </source>
</evidence>
<keyword evidence="6 8" id="KW-0472">Membrane</keyword>
<dbReference type="PANTHER" id="PTHR10332">
    <property type="entry name" value="EQUILIBRATIVE NUCLEOSIDE TRANSPORTER"/>
    <property type="match status" value="1"/>
</dbReference>
<evidence type="ECO:0000256" key="5">
    <source>
        <dbReference type="ARBA" id="ARBA00022989"/>
    </source>
</evidence>
<feature type="transmembrane region" description="Helical" evidence="8">
    <location>
        <begin position="391"/>
        <end position="409"/>
    </location>
</feature>
<comment type="similarity">
    <text evidence="2">Belongs to the SLC29A/ENT transporter (TC 2.A.57) family.</text>
</comment>
<comment type="caution">
    <text evidence="9">The sequence shown here is derived from an EMBL/GenBank/DDBJ whole genome shotgun (WGS) entry which is preliminary data.</text>
</comment>